<dbReference type="STRING" id="29539.SAMN02745716_1634"/>
<reference evidence="2" key="1">
    <citation type="submission" date="2016-10" db="EMBL/GenBank/DDBJ databases">
        <authorList>
            <person name="Varghese N."/>
            <person name="Submissions S."/>
        </authorList>
    </citation>
    <scope>NUCLEOTIDE SEQUENCE [LARGE SCALE GENOMIC DNA]</scope>
    <source>
        <strain evidence="2">ATCC 35263</strain>
    </source>
</reference>
<evidence type="ECO:0000313" key="1">
    <source>
        <dbReference type="EMBL" id="SEH14443.1"/>
    </source>
</evidence>
<accession>A0A1H6FWQ1</accession>
<dbReference type="RefSeq" id="WP_093118019.1">
    <property type="nucleotide sequence ID" value="NZ_FNWJ01000002.1"/>
</dbReference>
<sequence length="244" mass="25396">MAAPLIACGVVPLGGLLQLALVEQRRGEHAGALDALTFEPGEASAVRRELASLAPVAVVCGYRLPPPESVSTGDPQAAEGAAANTGERTCDRLLAEAGVRPNAWCAEGAQAVADLRRIESCVSAGGTLAARPPAGVVAESVVDGIFGRLLGVRPPARRHPFGVRARIEALGRAAVRLRGGSPWDRRIEEIEALACALCAFELAAGNCLLVGERAEGMVVLPGREPLRRFETRGAVPLVERLALP</sequence>
<protein>
    <submittedName>
        <fullName evidence="1">Uncharacterized protein</fullName>
    </submittedName>
</protein>
<evidence type="ECO:0000313" key="2">
    <source>
        <dbReference type="Proteomes" id="UP000222056"/>
    </source>
</evidence>
<dbReference type="EMBL" id="FNWJ01000002">
    <property type="protein sequence ID" value="SEH14443.1"/>
    <property type="molecule type" value="Genomic_DNA"/>
</dbReference>
<name>A0A1H6FWQ1_THEAL</name>
<dbReference type="Proteomes" id="UP000222056">
    <property type="component" value="Unassembled WGS sequence"/>
</dbReference>
<keyword evidence="2" id="KW-1185">Reference proteome</keyword>
<organism evidence="1 2">
    <name type="scientific">Thermoleophilum album</name>
    <dbReference type="NCBI Taxonomy" id="29539"/>
    <lineage>
        <taxon>Bacteria</taxon>
        <taxon>Bacillati</taxon>
        <taxon>Actinomycetota</taxon>
        <taxon>Thermoleophilia</taxon>
        <taxon>Thermoleophilales</taxon>
        <taxon>Thermoleophilaceae</taxon>
        <taxon>Thermoleophilum</taxon>
    </lineage>
</organism>
<gene>
    <name evidence="1" type="ORF">SAMN02745716_1634</name>
</gene>
<proteinExistence type="predicted"/>
<dbReference type="AlphaFoldDB" id="A0A1H6FWQ1"/>